<dbReference type="Gene3D" id="3.40.390.10">
    <property type="entry name" value="Collagenase (Catalytic Domain)"/>
    <property type="match status" value="1"/>
</dbReference>
<proteinExistence type="predicted"/>
<evidence type="ECO:0000313" key="2">
    <source>
        <dbReference type="EMBL" id="NSL85861.1"/>
    </source>
</evidence>
<organism evidence="2 3">
    <name type="scientific">Chitinophaga solisilvae</name>
    <dbReference type="NCBI Taxonomy" id="1233460"/>
    <lineage>
        <taxon>Bacteria</taxon>
        <taxon>Pseudomonadati</taxon>
        <taxon>Bacteroidota</taxon>
        <taxon>Chitinophagia</taxon>
        <taxon>Chitinophagales</taxon>
        <taxon>Chitinophagaceae</taxon>
        <taxon>Chitinophaga</taxon>
    </lineage>
</organism>
<dbReference type="PROSITE" id="PS51257">
    <property type="entry name" value="PROKAR_LIPOPROTEIN"/>
    <property type="match status" value="1"/>
</dbReference>
<dbReference type="Pfam" id="PF12388">
    <property type="entry name" value="Peptidase_M57"/>
    <property type="match status" value="1"/>
</dbReference>
<dbReference type="GO" id="GO:0008237">
    <property type="term" value="F:metallopeptidase activity"/>
    <property type="evidence" value="ECO:0007669"/>
    <property type="project" value="InterPro"/>
</dbReference>
<reference evidence="2" key="1">
    <citation type="submission" date="2020-05" db="EMBL/GenBank/DDBJ databases">
        <title>Chitinophaga laudate sp. nov., isolated from a tropical peat swamp.</title>
        <authorList>
            <person name="Goh C.B.S."/>
            <person name="Lee M.S."/>
            <person name="Parimannan S."/>
            <person name="Pasbakhsh P."/>
            <person name="Yule C.M."/>
            <person name="Rajandas H."/>
            <person name="Loke S."/>
            <person name="Croft L."/>
            <person name="Tan J.B.L."/>
        </authorList>
    </citation>
    <scope>NUCLEOTIDE SEQUENCE</scope>
    <source>
        <strain evidence="2">Mgbs1</strain>
    </source>
</reference>
<dbReference type="EMBL" id="RIAR02000001">
    <property type="protein sequence ID" value="NSL85861.1"/>
    <property type="molecule type" value="Genomic_DNA"/>
</dbReference>
<accession>A0A9Q5CWY7</accession>
<dbReference type="Proteomes" id="UP000281028">
    <property type="component" value="Unassembled WGS sequence"/>
</dbReference>
<protein>
    <submittedName>
        <fullName evidence="2">Protease</fullName>
    </submittedName>
</protein>
<sequence length="332" mass="36093">MKTLITLTACCILTGILFFACQKDQQPPKASEEIPATVLTKISALGFSKKGVIKVKNGYLVEGDILLTDSDLDKKQDITRLHVAETEHYRTNRLINLGLSSIGTRNFYVSVENLSANYITAVDAAIARYNALQLKIRFTRIQSGGHIVIANGALPADVLGSSGFPDGNGNPANRIELNAGAIGNNFNIDWMTGIITHELGHCIGFRHTDYANRNYSCGFDPNPDEGQSSSGAILIPGTPSGPDANSWMLACNNGTDRPFTTNDQLALNYLYGCGYEGTKVVNGVCETGEKRYTSSVRQGNFYRCTYVYVFSDGSVSRSFFYTGSFPCLVDPI</sequence>
<keyword evidence="1" id="KW-0732">Signal</keyword>
<gene>
    <name evidence="2" type="ORF">ECE50_003395</name>
</gene>
<keyword evidence="2" id="KW-0378">Hydrolase</keyword>
<dbReference type="AlphaFoldDB" id="A0A9Q5CWY7"/>
<comment type="caution">
    <text evidence="2">The sequence shown here is derived from an EMBL/GenBank/DDBJ whole genome shotgun (WGS) entry which is preliminary data.</text>
</comment>
<name>A0A9Q5CWY7_9BACT</name>
<dbReference type="SUPFAM" id="SSF55486">
    <property type="entry name" value="Metalloproteases ('zincins'), catalytic domain"/>
    <property type="match status" value="1"/>
</dbReference>
<dbReference type="GO" id="GO:0006508">
    <property type="term" value="P:proteolysis"/>
    <property type="evidence" value="ECO:0007669"/>
    <property type="project" value="UniProtKB-KW"/>
</dbReference>
<keyword evidence="3" id="KW-1185">Reference proteome</keyword>
<feature type="signal peptide" evidence="1">
    <location>
        <begin position="1"/>
        <end position="20"/>
    </location>
</feature>
<evidence type="ECO:0000313" key="3">
    <source>
        <dbReference type="Proteomes" id="UP000281028"/>
    </source>
</evidence>
<dbReference type="InterPro" id="IPR024079">
    <property type="entry name" value="MetalloPept_cat_dom_sf"/>
</dbReference>
<evidence type="ECO:0000256" key="1">
    <source>
        <dbReference type="SAM" id="SignalP"/>
    </source>
</evidence>
<dbReference type="OrthoDB" id="785995at2"/>
<feature type="chain" id="PRO_5040403704" evidence="1">
    <location>
        <begin position="21"/>
        <end position="332"/>
    </location>
</feature>
<keyword evidence="2" id="KW-0645">Protease</keyword>
<dbReference type="InterPro" id="IPR024653">
    <property type="entry name" value="Peptidase_M10/M27/M57"/>
</dbReference>